<feature type="region of interest" description="Disordered" evidence="1">
    <location>
        <begin position="163"/>
        <end position="188"/>
    </location>
</feature>
<feature type="compositionally biased region" description="Low complexity" evidence="1">
    <location>
        <begin position="163"/>
        <end position="183"/>
    </location>
</feature>
<dbReference type="EMBL" id="JASNQZ010000011">
    <property type="protein sequence ID" value="KAL0950484.1"/>
    <property type="molecule type" value="Genomic_DNA"/>
</dbReference>
<accession>A0ABR3J4B9</accession>
<keyword evidence="4" id="KW-1185">Reference proteome</keyword>
<dbReference type="CDD" id="cd22852">
    <property type="entry name" value="SMN_C"/>
    <property type="match status" value="1"/>
</dbReference>
<dbReference type="InterPro" id="IPR047313">
    <property type="entry name" value="SMN_C"/>
</dbReference>
<dbReference type="InterPro" id="IPR049481">
    <property type="entry name" value="SMN_G2-BD"/>
</dbReference>
<dbReference type="Pfam" id="PF20636">
    <property type="entry name" value="SMN_G2-BD"/>
    <property type="match status" value="1"/>
</dbReference>
<feature type="compositionally biased region" description="Acidic residues" evidence="1">
    <location>
        <begin position="227"/>
        <end position="239"/>
    </location>
</feature>
<evidence type="ECO:0000313" key="3">
    <source>
        <dbReference type="EMBL" id="KAL0950484.1"/>
    </source>
</evidence>
<dbReference type="Proteomes" id="UP001556367">
    <property type="component" value="Unassembled WGS sequence"/>
</dbReference>
<proteinExistence type="predicted"/>
<name>A0ABR3J4B9_9AGAR</name>
<evidence type="ECO:0000256" key="1">
    <source>
        <dbReference type="SAM" id="MobiDB-lite"/>
    </source>
</evidence>
<feature type="region of interest" description="Disordered" evidence="1">
    <location>
        <begin position="1"/>
        <end position="72"/>
    </location>
</feature>
<comment type="caution">
    <text evidence="3">The sequence shown here is derived from an EMBL/GenBank/DDBJ whole genome shotgun (WGS) entry which is preliminary data.</text>
</comment>
<protein>
    <recommendedName>
        <fullName evidence="2">Survival Motor Neuron Gemin2-binding domain-containing protein</fullName>
    </recommendedName>
</protein>
<feature type="domain" description="Survival Motor Neuron Gemin2-binding" evidence="2">
    <location>
        <begin position="69"/>
        <end position="85"/>
    </location>
</feature>
<evidence type="ECO:0000313" key="4">
    <source>
        <dbReference type="Proteomes" id="UP001556367"/>
    </source>
</evidence>
<reference evidence="4" key="1">
    <citation type="submission" date="2024-06" db="EMBL/GenBank/DDBJ databases">
        <title>Multi-omics analyses provide insights into the biosynthesis of the anticancer antibiotic pleurotin in Hohenbuehelia grisea.</title>
        <authorList>
            <person name="Weaver J.A."/>
            <person name="Alberti F."/>
        </authorList>
    </citation>
    <scope>NUCLEOTIDE SEQUENCE [LARGE SCALE GENOMIC DNA]</scope>
    <source>
        <strain evidence="4">T-177</strain>
    </source>
</reference>
<dbReference type="CDD" id="cd22851">
    <property type="entry name" value="SMN_N"/>
    <property type="match status" value="1"/>
</dbReference>
<feature type="region of interest" description="Disordered" evidence="1">
    <location>
        <begin position="213"/>
        <end position="245"/>
    </location>
</feature>
<organism evidence="3 4">
    <name type="scientific">Hohenbuehelia grisea</name>
    <dbReference type="NCBI Taxonomy" id="104357"/>
    <lineage>
        <taxon>Eukaryota</taxon>
        <taxon>Fungi</taxon>
        <taxon>Dikarya</taxon>
        <taxon>Basidiomycota</taxon>
        <taxon>Agaricomycotina</taxon>
        <taxon>Agaricomycetes</taxon>
        <taxon>Agaricomycetidae</taxon>
        <taxon>Agaricales</taxon>
        <taxon>Pleurotineae</taxon>
        <taxon>Pleurotaceae</taxon>
        <taxon>Hohenbuehelia</taxon>
    </lineage>
</organism>
<evidence type="ECO:0000259" key="2">
    <source>
        <dbReference type="Pfam" id="PF20636"/>
    </source>
</evidence>
<sequence length="245" mass="27070">MSLPQRQVVSYDDISLPYDPEPPSKKRRKQPQTNTNPATVRHWDDPSSSGASPPQEDPEAEEESRQLTNNEIWDDSALIDAWDAANEEYEAFHGPGKDWKTERVHKSPMWYNVPPKSTLKSSSTAAPTNGVAPDFQALDNGMNGAEDDSTPLDFNAFVPSHDASLGLPLLPDPSAAPDSQSASNTLVSQDDAFSRATSAMYWAGYWTAMYHCQRHYNPPNDQPGGENEGEEEDGEEDADMISTQR</sequence>
<gene>
    <name evidence="3" type="ORF">HGRIS_007296</name>
</gene>